<evidence type="ECO:0000313" key="2">
    <source>
        <dbReference type="Proteomes" id="UP000554482"/>
    </source>
</evidence>
<evidence type="ECO:0000313" key="1">
    <source>
        <dbReference type="EMBL" id="KAF5188979.1"/>
    </source>
</evidence>
<dbReference type="EMBL" id="JABWDY010026106">
    <property type="protein sequence ID" value="KAF5188979.1"/>
    <property type="molecule type" value="Genomic_DNA"/>
</dbReference>
<organism evidence="1 2">
    <name type="scientific">Thalictrum thalictroides</name>
    <name type="common">Rue-anemone</name>
    <name type="synonym">Anemone thalictroides</name>
    <dbReference type="NCBI Taxonomy" id="46969"/>
    <lineage>
        <taxon>Eukaryota</taxon>
        <taxon>Viridiplantae</taxon>
        <taxon>Streptophyta</taxon>
        <taxon>Embryophyta</taxon>
        <taxon>Tracheophyta</taxon>
        <taxon>Spermatophyta</taxon>
        <taxon>Magnoliopsida</taxon>
        <taxon>Ranunculales</taxon>
        <taxon>Ranunculaceae</taxon>
        <taxon>Thalictroideae</taxon>
        <taxon>Thalictrum</taxon>
    </lineage>
</organism>
<gene>
    <name evidence="1" type="ORF">FRX31_021434</name>
</gene>
<accession>A0A7J6VV61</accession>
<keyword evidence="2" id="KW-1185">Reference proteome</keyword>
<name>A0A7J6VV61_THATH</name>
<reference evidence="1 2" key="1">
    <citation type="submission" date="2020-06" db="EMBL/GenBank/DDBJ databases">
        <title>Transcriptomic and genomic resources for Thalictrum thalictroides and T. hernandezii: Facilitating candidate gene discovery in an emerging model plant lineage.</title>
        <authorList>
            <person name="Arias T."/>
            <person name="Riano-Pachon D.M."/>
            <person name="Di Stilio V.S."/>
        </authorList>
    </citation>
    <scope>NUCLEOTIDE SEQUENCE [LARGE SCALE GENOMIC DNA]</scope>
    <source>
        <strain evidence="2">cv. WT478/WT964</strain>
        <tissue evidence="1">Leaves</tissue>
    </source>
</reference>
<protein>
    <submittedName>
        <fullName evidence="1">Uncharacterized protein</fullName>
    </submittedName>
</protein>
<dbReference type="AlphaFoldDB" id="A0A7J6VV61"/>
<comment type="caution">
    <text evidence="1">The sequence shown here is derived from an EMBL/GenBank/DDBJ whole genome shotgun (WGS) entry which is preliminary data.</text>
</comment>
<sequence>MPPRNAYARLFQLVAGLREEIRANHKGKSTSVSQDLERLGKRPLTSACYAYTFSANFHMPKFHEYNGITDPIQHLNHSFQAKNGNLGR</sequence>
<proteinExistence type="predicted"/>
<dbReference type="Proteomes" id="UP000554482">
    <property type="component" value="Unassembled WGS sequence"/>
</dbReference>